<dbReference type="EMBL" id="SZVP01000013">
    <property type="protein sequence ID" value="TMM43754.1"/>
    <property type="molecule type" value="Genomic_DNA"/>
</dbReference>
<evidence type="ECO:0000259" key="2">
    <source>
        <dbReference type="Pfam" id="PF25222"/>
    </source>
</evidence>
<dbReference type="Pfam" id="PF25222">
    <property type="entry name" value="DUF7840"/>
    <property type="match status" value="1"/>
</dbReference>
<evidence type="ECO:0000313" key="5">
    <source>
        <dbReference type="Proteomes" id="UP000307702"/>
    </source>
</evidence>
<accession>A0A8H2PL39</accession>
<feature type="domain" description="DUF7840" evidence="2">
    <location>
        <begin position="412"/>
        <end position="637"/>
    </location>
</feature>
<protein>
    <submittedName>
        <fullName evidence="4">DUF4105 domain-containing protein</fullName>
    </submittedName>
</protein>
<gene>
    <name evidence="4" type="ORF">FCS21_12555</name>
</gene>
<feature type="domain" description="Lnb N-terminal periplasmic" evidence="1">
    <location>
        <begin position="137"/>
        <end position="307"/>
    </location>
</feature>
<dbReference type="Proteomes" id="UP000307702">
    <property type="component" value="Unassembled WGS sequence"/>
</dbReference>
<dbReference type="InterPro" id="IPR057162">
    <property type="entry name" value="DUF7840"/>
</dbReference>
<name>A0A8H2PL39_9GAMM</name>
<keyword evidence="5" id="KW-1185">Reference proteome</keyword>
<evidence type="ECO:0000259" key="3">
    <source>
        <dbReference type="Pfam" id="PF25225"/>
    </source>
</evidence>
<reference evidence="4 5" key="1">
    <citation type="submission" date="2019-05" db="EMBL/GenBank/DDBJ databases">
        <title>Colwellia ponticola sp. nov., isolated from seawater.</title>
        <authorList>
            <person name="Yoon J.-H."/>
        </authorList>
    </citation>
    <scope>NUCLEOTIDE SEQUENCE [LARGE SCALE GENOMIC DNA]</scope>
    <source>
        <strain evidence="4 5">OISW-25</strain>
    </source>
</reference>
<proteinExistence type="predicted"/>
<dbReference type="InterPro" id="IPR057165">
    <property type="entry name" value="DUF7843"/>
</dbReference>
<dbReference type="Pfam" id="PF13387">
    <property type="entry name" value="Lnb_N"/>
    <property type="match status" value="1"/>
</dbReference>
<dbReference type="OrthoDB" id="9759948at2"/>
<evidence type="ECO:0000259" key="1">
    <source>
        <dbReference type="Pfam" id="PF13387"/>
    </source>
</evidence>
<feature type="domain" description="DUF7843" evidence="3">
    <location>
        <begin position="49"/>
        <end position="119"/>
    </location>
</feature>
<evidence type="ECO:0000313" key="4">
    <source>
        <dbReference type="EMBL" id="TMM43754.1"/>
    </source>
</evidence>
<dbReference type="AlphaFoldDB" id="A0A8H2PL39"/>
<dbReference type="InterPro" id="IPR025178">
    <property type="entry name" value="Lnb_N"/>
</dbReference>
<organism evidence="4 5">
    <name type="scientific">Colwellia ponticola</name>
    <dbReference type="NCBI Taxonomy" id="2304625"/>
    <lineage>
        <taxon>Bacteria</taxon>
        <taxon>Pseudomonadati</taxon>
        <taxon>Pseudomonadota</taxon>
        <taxon>Gammaproteobacteria</taxon>
        <taxon>Alteromonadales</taxon>
        <taxon>Colwelliaceae</taxon>
        <taxon>Colwellia</taxon>
    </lineage>
</organism>
<sequence>MSINYNFMKRNAVLFLITLIVFFSVKAYSQQAQKSHQQLVEVSDKTLTQLSKTDHWRALLHINSHSKESALESYVDDVNFFLASDGATHPESELRATISALKNNAETQCKFPARSAFLLAQIKGLREEVKPAICQEYVDWRNKLNTANVVLVFASAQLNSPSSMYGHTFLRFDPASVEQDSTYLSYALNFGATVSEGDSGFLYAARGLTGGYPGYFAANPYFEKIKEYSRLENRDLWEYQLNLTRDEINTMLAHIWELQGISFEYYFFDENCSFRLLELLDVARPNLYLANHFPVTAMPLDTVRVVEDAGLIAQTHYRPSILTELKAQLAMLTDEERNITLALSKDISLLEKKVFTDLPKAQQQLIVDSAYRYLRYQNTFNGRPKATTRRSFLLLKQLNENPVTFTIPIEQPQRPDKGHKTDMLGVSIGQNLGNSFVEFKYRGSFHDLLDPMPGYYQGMSLNMVNVMIRAYEGGKVKVENIELLDIVSLSARNSYFSPWSWKANISIEQQWTLDKEVLITQGSGGGGVSYQPIDNSYVFLFATGRLELNGKLDTYASVAPGLHTGFLYYWPKSTLLIEAEHYQFLFDQTKRSRVSLQQSVQLGDNDSLRFSADFHHVESTLHDNKAFQEFTLEYRRYF</sequence>
<comment type="caution">
    <text evidence="4">The sequence shown here is derived from an EMBL/GenBank/DDBJ whole genome shotgun (WGS) entry which is preliminary data.</text>
</comment>
<dbReference type="Pfam" id="PF25225">
    <property type="entry name" value="DUF7843"/>
    <property type="match status" value="1"/>
</dbReference>